<protein>
    <submittedName>
        <fullName evidence="2">Uncharacterized protein</fullName>
    </submittedName>
</protein>
<feature type="compositionally biased region" description="Low complexity" evidence="1">
    <location>
        <begin position="77"/>
        <end position="91"/>
    </location>
</feature>
<comment type="caution">
    <text evidence="2">The sequence shown here is derived from an EMBL/GenBank/DDBJ whole genome shotgun (WGS) entry which is preliminary data.</text>
</comment>
<evidence type="ECO:0000256" key="1">
    <source>
        <dbReference type="SAM" id="MobiDB-lite"/>
    </source>
</evidence>
<sequence>MSTRTVDYIPTSVGRHQEERTTFQPYCEGEPGDVRGTQSAPDRGVVSTKLEPSFSVQKNQEINPEEKIPLGKRIRFSTKSTGKTSSNSLSSTRKKTRRSGFQSYLYVKRCKILNGEDHLVFG</sequence>
<keyword evidence="3" id="KW-1185">Reference proteome</keyword>
<name>A0A401RJS5_CHIPU</name>
<dbReference type="Proteomes" id="UP000287033">
    <property type="component" value="Unassembled WGS sequence"/>
</dbReference>
<feature type="region of interest" description="Disordered" evidence="1">
    <location>
        <begin position="1"/>
        <end position="98"/>
    </location>
</feature>
<organism evidence="2 3">
    <name type="scientific">Chiloscyllium punctatum</name>
    <name type="common">Brownbanded bambooshark</name>
    <name type="synonym">Hemiscyllium punctatum</name>
    <dbReference type="NCBI Taxonomy" id="137246"/>
    <lineage>
        <taxon>Eukaryota</taxon>
        <taxon>Metazoa</taxon>
        <taxon>Chordata</taxon>
        <taxon>Craniata</taxon>
        <taxon>Vertebrata</taxon>
        <taxon>Chondrichthyes</taxon>
        <taxon>Elasmobranchii</taxon>
        <taxon>Galeomorphii</taxon>
        <taxon>Galeoidea</taxon>
        <taxon>Orectolobiformes</taxon>
        <taxon>Hemiscylliidae</taxon>
        <taxon>Chiloscyllium</taxon>
    </lineage>
</organism>
<proteinExistence type="predicted"/>
<reference evidence="2 3" key="1">
    <citation type="journal article" date="2018" name="Nat. Ecol. Evol.">
        <title>Shark genomes provide insights into elasmobranch evolution and the origin of vertebrates.</title>
        <authorList>
            <person name="Hara Y"/>
            <person name="Yamaguchi K"/>
            <person name="Onimaru K"/>
            <person name="Kadota M"/>
            <person name="Koyanagi M"/>
            <person name="Keeley SD"/>
            <person name="Tatsumi K"/>
            <person name="Tanaka K"/>
            <person name="Motone F"/>
            <person name="Kageyama Y"/>
            <person name="Nozu R"/>
            <person name="Adachi N"/>
            <person name="Nishimura O"/>
            <person name="Nakagawa R"/>
            <person name="Tanegashima C"/>
            <person name="Kiyatake I"/>
            <person name="Matsumoto R"/>
            <person name="Murakumo K"/>
            <person name="Nishida K"/>
            <person name="Terakita A"/>
            <person name="Kuratani S"/>
            <person name="Sato K"/>
            <person name="Hyodo S Kuraku.S."/>
        </authorList>
    </citation>
    <scope>NUCLEOTIDE SEQUENCE [LARGE SCALE GENOMIC DNA]</scope>
</reference>
<gene>
    <name evidence="2" type="ORF">chiPu_0017909</name>
</gene>
<dbReference type="EMBL" id="BEZZ01001410">
    <property type="protein sequence ID" value="GCC18366.1"/>
    <property type="molecule type" value="Genomic_DNA"/>
</dbReference>
<evidence type="ECO:0000313" key="3">
    <source>
        <dbReference type="Proteomes" id="UP000287033"/>
    </source>
</evidence>
<dbReference type="AlphaFoldDB" id="A0A401RJS5"/>
<evidence type="ECO:0000313" key="2">
    <source>
        <dbReference type="EMBL" id="GCC18366.1"/>
    </source>
</evidence>
<accession>A0A401RJS5</accession>